<gene>
    <name evidence="2" type="ordered locus">Tcur_0629</name>
</gene>
<dbReference type="eggNOG" id="ENOG502ZN3G">
    <property type="taxonomic scope" value="Bacteria"/>
</dbReference>
<keyword evidence="1" id="KW-0175">Coiled coil</keyword>
<dbReference type="EMBL" id="CP001738">
    <property type="protein sequence ID" value="ACY96224.1"/>
    <property type="molecule type" value="Genomic_DNA"/>
</dbReference>
<dbReference type="KEGG" id="tcu:Tcur_0629"/>
<reference evidence="2 3" key="1">
    <citation type="journal article" date="2011" name="Stand. Genomic Sci.">
        <title>Complete genome sequence of Thermomonospora curvata type strain (B9).</title>
        <authorList>
            <person name="Chertkov O."/>
            <person name="Sikorski J."/>
            <person name="Nolan M."/>
            <person name="Lapidus A."/>
            <person name="Lucas S."/>
            <person name="Del Rio T.G."/>
            <person name="Tice H."/>
            <person name="Cheng J.F."/>
            <person name="Goodwin L."/>
            <person name="Pitluck S."/>
            <person name="Liolios K."/>
            <person name="Ivanova N."/>
            <person name="Mavromatis K."/>
            <person name="Mikhailova N."/>
            <person name="Ovchinnikova G."/>
            <person name="Pati A."/>
            <person name="Chen A."/>
            <person name="Palaniappan K."/>
            <person name="Djao O.D."/>
            <person name="Land M."/>
            <person name="Hauser L."/>
            <person name="Chang Y.J."/>
            <person name="Jeffries C.D."/>
            <person name="Brettin T."/>
            <person name="Han C."/>
            <person name="Detter J.C."/>
            <person name="Rohde M."/>
            <person name="Goker M."/>
            <person name="Woyke T."/>
            <person name="Bristow J."/>
            <person name="Eisen J.A."/>
            <person name="Markowitz V."/>
            <person name="Hugenholtz P."/>
            <person name="Klenk H.P."/>
            <person name="Kyrpides N.C."/>
        </authorList>
    </citation>
    <scope>NUCLEOTIDE SEQUENCE [LARGE SCALE GENOMIC DNA]</scope>
    <source>
        <strain evidence="3">ATCC 19995 / DSM 43183 / JCM 3096 / KCTC 9072 / NBRC 15933 / NCIMB 10081 / Henssen B9</strain>
    </source>
</reference>
<dbReference type="OrthoDB" id="5144031at2"/>
<dbReference type="Gene3D" id="3.40.50.300">
    <property type="entry name" value="P-loop containing nucleotide triphosphate hydrolases"/>
    <property type="match status" value="1"/>
</dbReference>
<dbReference type="SUPFAM" id="SSF52540">
    <property type="entry name" value="P-loop containing nucleoside triphosphate hydrolases"/>
    <property type="match status" value="1"/>
</dbReference>
<proteinExistence type="predicted"/>
<evidence type="ECO:0000313" key="2">
    <source>
        <dbReference type="EMBL" id="ACY96224.1"/>
    </source>
</evidence>
<keyword evidence="3" id="KW-1185">Reference proteome</keyword>
<dbReference type="Proteomes" id="UP000001918">
    <property type="component" value="Chromosome"/>
</dbReference>
<dbReference type="RefSeq" id="WP_012851008.1">
    <property type="nucleotide sequence ID" value="NC_013510.1"/>
</dbReference>
<dbReference type="AlphaFoldDB" id="D1A4I9"/>
<accession>D1A4I9</accession>
<sequence length="431" mass="48695">MVSLGPGSQAAGGRGRDQVVYLHLGTPKSGTTYLQNVMWRNRERLRKQGVLYPGDAYPAHYWATLDLQEADYLGHNYPEVPGAWERLVAEARRWRGTTVISHELLTRSTAEQAEQALSDLAFAEVHLVLTVRDLVRQIPAAWQETVKNRFGVPFSVFVEQLRDPEGSEGDHGRAFWRMQDLVGILDRWAGGIPGVPPERVHIVTVPSGGGPQDLLWRRFAEVIGVDPEQIPPPPVEANSSIGAAETAFLRRLNRRLKGRIDWPTYERLIKHHLVPKVLGGRKAARRIVLSGPQLQWAVERNERMLAEIAGRGYHIVGDLSELTPDSTEPKERHPDDVTADELVDVALDAARGLAESAGRVPELEQRVRELERQLAEAQRERDEAWQAMRAAYERPVLRHMAHRIGQREPLVMKTMEKIVEIRDELRQRGAK</sequence>
<dbReference type="InterPro" id="IPR027417">
    <property type="entry name" value="P-loop_NTPase"/>
</dbReference>
<feature type="coiled-coil region" evidence="1">
    <location>
        <begin position="353"/>
        <end position="387"/>
    </location>
</feature>
<protein>
    <submittedName>
        <fullName evidence="2">Uncharacterized protein</fullName>
    </submittedName>
</protein>
<dbReference type="HOGENOM" id="CLU_056536_0_0_11"/>
<name>D1A4I9_THECD</name>
<evidence type="ECO:0000313" key="3">
    <source>
        <dbReference type="Proteomes" id="UP000001918"/>
    </source>
</evidence>
<organism evidence="2 3">
    <name type="scientific">Thermomonospora curvata (strain ATCC 19995 / DSM 43183 / JCM 3096 / KCTC 9072 / NBRC 15933 / NCIMB 10081 / Henssen B9)</name>
    <dbReference type="NCBI Taxonomy" id="471852"/>
    <lineage>
        <taxon>Bacteria</taxon>
        <taxon>Bacillati</taxon>
        <taxon>Actinomycetota</taxon>
        <taxon>Actinomycetes</taxon>
        <taxon>Streptosporangiales</taxon>
        <taxon>Thermomonosporaceae</taxon>
        <taxon>Thermomonospora</taxon>
    </lineage>
</organism>
<dbReference type="STRING" id="471852.Tcur_0629"/>
<evidence type="ECO:0000256" key="1">
    <source>
        <dbReference type="SAM" id="Coils"/>
    </source>
</evidence>